<reference evidence="3 4" key="1">
    <citation type="submission" date="2013-08" db="EMBL/GenBank/DDBJ databases">
        <authorList>
            <person name="Durkin A.S."/>
            <person name="Haft D.R."/>
            <person name="McCorrison J."/>
            <person name="Torralba M."/>
            <person name="Gillis M."/>
            <person name="Haft D.H."/>
            <person name="Methe B."/>
            <person name="Sutton G."/>
            <person name="Nelson K.E."/>
        </authorList>
    </citation>
    <scope>NUCLEOTIDE SEQUENCE [LARGE SCALE GENOMIC DNA]</scope>
    <source>
        <strain evidence="2 4">ATCC 35536</strain>
        <strain evidence="1 3">VPI DR56BR1116</strain>
    </source>
</reference>
<evidence type="ECO:0000313" key="1">
    <source>
        <dbReference type="EMBL" id="ERF59750.1"/>
    </source>
</evidence>
<keyword evidence="4" id="KW-1185">Reference proteome</keyword>
<organism evidence="1 3">
    <name type="scientific">Treponema socranskii subsp. socranskii VPI DR56BR1116 = ATCC 35536</name>
    <dbReference type="NCBI Taxonomy" id="1125725"/>
    <lineage>
        <taxon>Bacteria</taxon>
        <taxon>Pseudomonadati</taxon>
        <taxon>Spirochaetota</taxon>
        <taxon>Spirochaetia</taxon>
        <taxon>Spirochaetales</taxon>
        <taxon>Treponemataceae</taxon>
        <taxon>Treponema</taxon>
    </lineage>
</organism>
<dbReference type="STRING" id="1125725.HMPREF1325_0962"/>
<name>U2MRT9_TRESO</name>
<dbReference type="EMBL" id="AUZJ01000058">
    <property type="protein sequence ID" value="ERF59750.1"/>
    <property type="molecule type" value="Genomic_DNA"/>
</dbReference>
<dbReference type="PATRIC" id="fig|1125725.3.peg.2284"/>
<sequence length="60" mass="6784">MGFSSDELFLCHDFLLAGFPCPTLHNGMCCTLSQNGTISNRKRHIRIHTVICENDMMNVI</sequence>
<accession>U2MRT9</accession>
<protein>
    <submittedName>
        <fullName evidence="1">Uncharacterized protein</fullName>
    </submittedName>
</protein>
<dbReference type="Proteomes" id="UP000016646">
    <property type="component" value="Unassembled WGS sequence"/>
</dbReference>
<proteinExistence type="predicted"/>
<dbReference type="AlphaFoldDB" id="U2MRT9"/>
<evidence type="ECO:0000313" key="3">
    <source>
        <dbReference type="Proteomes" id="UP000016412"/>
    </source>
</evidence>
<gene>
    <name evidence="2" type="ORF">HMPREF0860_1728</name>
    <name evidence="1" type="ORF">HMPREF1325_0962</name>
</gene>
<evidence type="ECO:0000313" key="2">
    <source>
        <dbReference type="EMBL" id="ERK04370.1"/>
    </source>
</evidence>
<evidence type="ECO:0000313" key="4">
    <source>
        <dbReference type="Proteomes" id="UP000016646"/>
    </source>
</evidence>
<dbReference type="Proteomes" id="UP000016412">
    <property type="component" value="Unassembled WGS sequence"/>
</dbReference>
<dbReference type="EMBL" id="AVQI01000022">
    <property type="protein sequence ID" value="ERK04370.1"/>
    <property type="molecule type" value="Genomic_DNA"/>
</dbReference>
<comment type="caution">
    <text evidence="1">The sequence shown here is derived from an EMBL/GenBank/DDBJ whole genome shotgun (WGS) entry which is preliminary data.</text>
</comment>